<dbReference type="HAMAP" id="MF_00434">
    <property type="entry name" value="Pterin_4_alpha"/>
    <property type="match status" value="1"/>
</dbReference>
<dbReference type="NCBIfam" id="NF002017">
    <property type="entry name" value="PRK00823.1-2"/>
    <property type="match status" value="1"/>
</dbReference>
<dbReference type="CDD" id="cd00913">
    <property type="entry name" value="PCD_DCoH_subfamily_a"/>
    <property type="match status" value="1"/>
</dbReference>
<dbReference type="SUPFAM" id="SSF55248">
    <property type="entry name" value="PCD-like"/>
    <property type="match status" value="1"/>
</dbReference>
<evidence type="ECO:0000313" key="5">
    <source>
        <dbReference type="EMBL" id="OGI94336.1"/>
    </source>
</evidence>
<dbReference type="PANTHER" id="PTHR12599:SF0">
    <property type="entry name" value="PTERIN-4-ALPHA-CARBINOLAMINE DEHYDRATASE"/>
    <property type="match status" value="1"/>
</dbReference>
<protein>
    <recommendedName>
        <fullName evidence="4">Putative pterin-4-alpha-carbinolamine dehydratase</fullName>
        <shortName evidence="4">PHS</shortName>
        <ecNumber evidence="4">4.2.1.96</ecNumber>
    </recommendedName>
    <alternativeName>
        <fullName evidence="4">4-alpha-hydroxy-tetrahydropterin dehydratase</fullName>
    </alternativeName>
    <alternativeName>
        <fullName evidence="4">Pterin carbinolamine dehydratase</fullName>
        <shortName evidence="4">PCD</shortName>
    </alternativeName>
</protein>
<evidence type="ECO:0000256" key="4">
    <source>
        <dbReference type="HAMAP-Rule" id="MF_00434"/>
    </source>
</evidence>
<dbReference type="PANTHER" id="PTHR12599">
    <property type="entry name" value="PTERIN-4-ALPHA-CARBINOLAMINE DEHYDRATASE"/>
    <property type="match status" value="1"/>
</dbReference>
<dbReference type="EMBL" id="MFUX01000025">
    <property type="protein sequence ID" value="OGI94336.1"/>
    <property type="molecule type" value="Genomic_DNA"/>
</dbReference>
<dbReference type="STRING" id="1801773.A3A03_03295"/>
<dbReference type="AlphaFoldDB" id="A0A1F6XJN8"/>
<dbReference type="Pfam" id="PF01329">
    <property type="entry name" value="Pterin_4a"/>
    <property type="match status" value="1"/>
</dbReference>
<comment type="caution">
    <text evidence="5">The sequence shown here is derived from an EMBL/GenBank/DDBJ whole genome shotgun (WGS) entry which is preliminary data.</text>
</comment>
<proteinExistence type="inferred from homology"/>
<dbReference type="GO" id="GO:0006729">
    <property type="term" value="P:tetrahydrobiopterin biosynthetic process"/>
    <property type="evidence" value="ECO:0007669"/>
    <property type="project" value="InterPro"/>
</dbReference>
<evidence type="ECO:0000256" key="1">
    <source>
        <dbReference type="ARBA" id="ARBA00001554"/>
    </source>
</evidence>
<dbReference type="InterPro" id="IPR001533">
    <property type="entry name" value="Pterin_deHydtase"/>
</dbReference>
<dbReference type="GO" id="GO:0008124">
    <property type="term" value="F:4-alpha-hydroxytetrahydrobiopterin dehydratase activity"/>
    <property type="evidence" value="ECO:0007669"/>
    <property type="project" value="UniProtKB-UniRule"/>
</dbReference>
<organism evidence="5 6">
    <name type="scientific">Candidatus Nomurabacteria bacterium RIFCSPLOWO2_01_FULL_40_18</name>
    <dbReference type="NCBI Taxonomy" id="1801773"/>
    <lineage>
        <taxon>Bacteria</taxon>
        <taxon>Candidatus Nomuraibacteriota</taxon>
    </lineage>
</organism>
<evidence type="ECO:0000256" key="3">
    <source>
        <dbReference type="ARBA" id="ARBA00023239"/>
    </source>
</evidence>
<dbReference type="Gene3D" id="3.30.1360.20">
    <property type="entry name" value="Transcriptional coactivator/pterin dehydratase"/>
    <property type="match status" value="1"/>
</dbReference>
<keyword evidence="3 4" id="KW-0456">Lyase</keyword>
<gene>
    <name evidence="5" type="ORF">A3A03_03295</name>
</gene>
<sequence length="110" mass="12388">MTDLLKKICVSCEGKGIKPLNRADAQDYLDETPGWILDQDAKNISKEFKFQDFIGAINFVERVADVAEMEGHHPDIHIHYNKVLLELTTHAIKGLSENDFIVAAKIDAHN</sequence>
<reference evidence="5 6" key="1">
    <citation type="journal article" date="2016" name="Nat. Commun.">
        <title>Thousands of microbial genomes shed light on interconnected biogeochemical processes in an aquifer system.</title>
        <authorList>
            <person name="Anantharaman K."/>
            <person name="Brown C.T."/>
            <person name="Hug L.A."/>
            <person name="Sharon I."/>
            <person name="Castelle C.J."/>
            <person name="Probst A.J."/>
            <person name="Thomas B.C."/>
            <person name="Singh A."/>
            <person name="Wilkins M.J."/>
            <person name="Karaoz U."/>
            <person name="Brodie E.L."/>
            <person name="Williams K.H."/>
            <person name="Hubbard S.S."/>
            <person name="Banfield J.F."/>
        </authorList>
    </citation>
    <scope>NUCLEOTIDE SEQUENCE [LARGE SCALE GENOMIC DNA]</scope>
</reference>
<accession>A0A1F6XJN8</accession>
<dbReference type="EC" id="4.2.1.96" evidence="4"/>
<comment type="similarity">
    <text evidence="2 4">Belongs to the pterin-4-alpha-carbinolamine dehydratase family.</text>
</comment>
<comment type="catalytic activity">
    <reaction evidence="1 4">
        <text>(4aS,6R)-4a-hydroxy-L-erythro-5,6,7,8-tetrahydrobiopterin = (6R)-L-erythro-6,7-dihydrobiopterin + H2O</text>
        <dbReference type="Rhea" id="RHEA:11920"/>
        <dbReference type="ChEBI" id="CHEBI:15377"/>
        <dbReference type="ChEBI" id="CHEBI:15642"/>
        <dbReference type="ChEBI" id="CHEBI:43120"/>
        <dbReference type="EC" id="4.2.1.96"/>
    </reaction>
</comment>
<dbReference type="Proteomes" id="UP000176629">
    <property type="component" value="Unassembled WGS sequence"/>
</dbReference>
<name>A0A1F6XJN8_9BACT</name>
<evidence type="ECO:0000256" key="2">
    <source>
        <dbReference type="ARBA" id="ARBA00006472"/>
    </source>
</evidence>
<dbReference type="InterPro" id="IPR036428">
    <property type="entry name" value="PCD_sf"/>
</dbReference>
<evidence type="ECO:0000313" key="6">
    <source>
        <dbReference type="Proteomes" id="UP000176629"/>
    </source>
</evidence>